<dbReference type="Gene3D" id="1.10.10.10">
    <property type="entry name" value="Winged helix-like DNA-binding domain superfamily/Winged helix DNA-binding domain"/>
    <property type="match status" value="2"/>
</dbReference>
<dbReference type="SUPFAM" id="SSF52794">
    <property type="entry name" value="PTS system IIB component-like"/>
    <property type="match status" value="1"/>
</dbReference>
<dbReference type="Gene3D" id="3.40.930.10">
    <property type="entry name" value="Mannitol-specific EII, Chain A"/>
    <property type="match status" value="1"/>
</dbReference>
<keyword evidence="10" id="KW-1185">Reference proteome</keyword>
<evidence type="ECO:0000259" key="6">
    <source>
        <dbReference type="PROSITE" id="PS51094"/>
    </source>
</evidence>
<feature type="domain" description="PTS EIIB type-2" evidence="7">
    <location>
        <begin position="419"/>
        <end position="507"/>
    </location>
</feature>
<dbReference type="Gene3D" id="3.40.50.2300">
    <property type="match status" value="1"/>
</dbReference>
<dbReference type="InterPro" id="IPR036634">
    <property type="entry name" value="PRD_sf"/>
</dbReference>
<evidence type="ECO:0000313" key="10">
    <source>
        <dbReference type="Proteomes" id="UP000678228"/>
    </source>
</evidence>
<evidence type="ECO:0000256" key="1">
    <source>
        <dbReference type="ARBA" id="ARBA00022679"/>
    </source>
</evidence>
<evidence type="ECO:0000259" key="7">
    <source>
        <dbReference type="PROSITE" id="PS51099"/>
    </source>
</evidence>
<dbReference type="InterPro" id="IPR036095">
    <property type="entry name" value="PTS_EIIB-like_sf"/>
</dbReference>
<reference evidence="9" key="1">
    <citation type="submission" date="2021-03" db="EMBL/GenBank/DDBJ databases">
        <title>Bacillus suaedae sp. nov., isolated from Suaeda aralocaspica.</title>
        <authorList>
            <person name="Lei R.F.R."/>
        </authorList>
    </citation>
    <scope>NUCLEOTIDE SEQUENCE</scope>
    <source>
        <strain evidence="9">YZJH907-2</strain>
    </source>
</reference>
<dbReference type="Pfam" id="PF00874">
    <property type="entry name" value="PRD"/>
    <property type="match status" value="2"/>
</dbReference>
<dbReference type="GO" id="GO:0008982">
    <property type="term" value="F:protein-N(PI)-phosphohistidine-sugar phosphotransferase activity"/>
    <property type="evidence" value="ECO:0007669"/>
    <property type="project" value="InterPro"/>
</dbReference>
<dbReference type="SUPFAM" id="SSF55804">
    <property type="entry name" value="Phoshotransferase/anion transport protein"/>
    <property type="match status" value="1"/>
</dbReference>
<gene>
    <name evidence="9" type="ORF">J7W16_07525</name>
</gene>
<dbReference type="InterPro" id="IPR011608">
    <property type="entry name" value="PRD"/>
</dbReference>
<dbReference type="InterPro" id="IPR036390">
    <property type="entry name" value="WH_DNA-bd_sf"/>
</dbReference>
<dbReference type="InterPro" id="IPR036388">
    <property type="entry name" value="WH-like_DNA-bd_sf"/>
</dbReference>
<keyword evidence="4" id="KW-0010">Activator</keyword>
<dbReference type="RefSeq" id="WP_210596690.1">
    <property type="nucleotide sequence ID" value="NZ_JAGKSQ010000003.1"/>
</dbReference>
<keyword evidence="5" id="KW-0804">Transcription</keyword>
<dbReference type="CDD" id="cd05568">
    <property type="entry name" value="PTS_IIB_bgl_like"/>
    <property type="match status" value="1"/>
</dbReference>
<dbReference type="PANTHER" id="PTHR30185">
    <property type="entry name" value="CRYPTIC BETA-GLUCOSIDE BGL OPERON ANTITERMINATOR"/>
    <property type="match status" value="1"/>
</dbReference>
<feature type="domain" description="PRD" evidence="8">
    <location>
        <begin position="311"/>
        <end position="416"/>
    </location>
</feature>
<dbReference type="SUPFAM" id="SSF63520">
    <property type="entry name" value="PTS-regulatory domain, PRD"/>
    <property type="match status" value="2"/>
</dbReference>
<dbReference type="PROSITE" id="PS51099">
    <property type="entry name" value="PTS_EIIB_TYPE_2"/>
    <property type="match status" value="1"/>
</dbReference>
<dbReference type="Pfam" id="PF05043">
    <property type="entry name" value="Mga"/>
    <property type="match status" value="1"/>
</dbReference>
<protein>
    <submittedName>
        <fullName evidence="9">BglG family transcription antiterminator</fullName>
    </submittedName>
</protein>
<feature type="domain" description="PRD" evidence="8">
    <location>
        <begin position="201"/>
        <end position="306"/>
    </location>
</feature>
<comment type="caution">
    <text evidence="9">The sequence shown here is derived from an EMBL/GenBank/DDBJ whole genome shotgun (WGS) entry which is preliminary data.</text>
</comment>
<dbReference type="AlphaFoldDB" id="A0A941ANM8"/>
<dbReference type="InterPro" id="IPR016152">
    <property type="entry name" value="PTrfase/Anion_transptr"/>
</dbReference>
<dbReference type="GO" id="GO:0006355">
    <property type="term" value="P:regulation of DNA-templated transcription"/>
    <property type="evidence" value="ECO:0007669"/>
    <property type="project" value="InterPro"/>
</dbReference>
<name>A0A941ANM8_9BACI</name>
<dbReference type="PROSITE" id="PS51094">
    <property type="entry name" value="PTS_EIIA_TYPE_2"/>
    <property type="match status" value="1"/>
</dbReference>
<dbReference type="InterPro" id="IPR013011">
    <property type="entry name" value="PTS_EIIB_2"/>
</dbReference>
<evidence type="ECO:0000256" key="5">
    <source>
        <dbReference type="ARBA" id="ARBA00023163"/>
    </source>
</evidence>
<evidence type="ECO:0000259" key="8">
    <source>
        <dbReference type="PROSITE" id="PS51372"/>
    </source>
</evidence>
<dbReference type="InterPro" id="IPR013196">
    <property type="entry name" value="HTH_11"/>
</dbReference>
<sequence>MYISARERTILEVLLRKEDETTVKELAKELNVSSRTVHRDLKGVEDILHDVGLALNKKSGSGIKIIGEENLKELLKKRLFQENHNEYTPDERLTIILTSLLEAKDPIKLVSLATDLNVTIATISNDLNKVEEKISAFELSLIRKRGYGLEINGSETAKRKAMSKLLLDHLDEFELITLVKENIIKKSTDPIEATSDRLLGLVDKQKLFIIEKHVNEIKGDLPYSMADSAYIGLLVHLTLAIERIQQGENVTFNEEYLESLKHTREFTVAKKLVEALEKAFQTSISLGEVGYITMHLMGAKLRNDYDHLLEDTSLQVGIIAQKLIQFVSKRINYNLSNNSSLFQGLVAHLRPALYRIKQKMGISNPLLYQIEQDYHELFLTIEAAVQETLPELIIPKEEIGYLVMHFASALLNQGDLREQHALVVCSSGIGTSKMLSTKLQQEIPSLKTSNVSLFDLETMDEDEYDLIVSTIPLGGLTKEYILVNPLLSELEINQIKRALLGKKQFAKSIKQPTMKRVDFLTELNRVQHYIAALQQVISGFSLTTLQQEKKEEMLIEICERLLAKNVITNSEQVVKELLEREEVGGLGIPGTMLALYHTRSDAVQVPSFTVYRLHFPLSIKAMDNSQMKINTILMMLCPQETTEETLELLSGISSIIIRDEKTTDSFQTNDEKQLELFFTSELRSMYNQLFIK</sequence>
<dbReference type="Pfam" id="PF08279">
    <property type="entry name" value="HTH_11"/>
    <property type="match status" value="1"/>
</dbReference>
<organism evidence="9 10">
    <name type="scientific">Halalkalibacter suaedae</name>
    <dbReference type="NCBI Taxonomy" id="2822140"/>
    <lineage>
        <taxon>Bacteria</taxon>
        <taxon>Bacillati</taxon>
        <taxon>Bacillota</taxon>
        <taxon>Bacilli</taxon>
        <taxon>Bacillales</taxon>
        <taxon>Bacillaceae</taxon>
        <taxon>Halalkalibacter</taxon>
    </lineage>
</organism>
<keyword evidence="1" id="KW-0808">Transferase</keyword>
<dbReference type="EMBL" id="JAGKSQ010000003">
    <property type="protein sequence ID" value="MBP3950981.1"/>
    <property type="molecule type" value="Genomic_DNA"/>
</dbReference>
<dbReference type="InterPro" id="IPR002178">
    <property type="entry name" value="PTS_EIIA_type-2_dom"/>
</dbReference>
<evidence type="ECO:0000256" key="3">
    <source>
        <dbReference type="ARBA" id="ARBA00023015"/>
    </source>
</evidence>
<feature type="domain" description="PTS EIIA type-2" evidence="6">
    <location>
        <begin position="534"/>
        <end position="681"/>
    </location>
</feature>
<accession>A0A941ANM8</accession>
<evidence type="ECO:0000313" key="9">
    <source>
        <dbReference type="EMBL" id="MBP3950981.1"/>
    </source>
</evidence>
<dbReference type="InterPro" id="IPR050661">
    <property type="entry name" value="BglG_antiterminators"/>
</dbReference>
<dbReference type="Proteomes" id="UP000678228">
    <property type="component" value="Unassembled WGS sequence"/>
</dbReference>
<evidence type="ECO:0000256" key="2">
    <source>
        <dbReference type="ARBA" id="ARBA00022737"/>
    </source>
</evidence>
<keyword evidence="2" id="KW-0677">Repeat</keyword>
<dbReference type="PROSITE" id="PS51372">
    <property type="entry name" value="PRD_2"/>
    <property type="match status" value="2"/>
</dbReference>
<dbReference type="Gene3D" id="1.10.1790.10">
    <property type="entry name" value="PRD domain"/>
    <property type="match status" value="2"/>
</dbReference>
<dbReference type="SUPFAM" id="SSF46785">
    <property type="entry name" value="Winged helix' DNA-binding domain"/>
    <property type="match status" value="1"/>
</dbReference>
<evidence type="ECO:0000256" key="4">
    <source>
        <dbReference type="ARBA" id="ARBA00023159"/>
    </source>
</evidence>
<dbReference type="Pfam" id="PF00359">
    <property type="entry name" value="PTS_EIIA_2"/>
    <property type="match status" value="1"/>
</dbReference>
<dbReference type="GO" id="GO:0009401">
    <property type="term" value="P:phosphoenolpyruvate-dependent sugar phosphotransferase system"/>
    <property type="evidence" value="ECO:0007669"/>
    <property type="project" value="InterPro"/>
</dbReference>
<proteinExistence type="predicted"/>
<keyword evidence="3" id="KW-0805">Transcription regulation</keyword>
<dbReference type="PANTHER" id="PTHR30185:SF18">
    <property type="entry name" value="TRANSCRIPTIONAL REGULATOR MTLR"/>
    <property type="match status" value="1"/>
</dbReference>
<dbReference type="InterPro" id="IPR007737">
    <property type="entry name" value="Mga_HTH"/>
</dbReference>